<sequence length="174" mass="19229">MALQAKQQPLGMGRSAPTRRTVRPQALFKRSTTTVVEEKPKTTKGTTKGTQKSKAPVAEEPRKGPNAFSQALNALDFTSTRSAKDADLLYEAKYGQRGEDGKMTPEQYQALRRKVIGTARDYWKDWVEEEQVKNIKTYYKPEDAGGTVPYLPLLVGVVLAMLATTAYVVLATSS</sequence>
<evidence type="ECO:0000256" key="2">
    <source>
        <dbReference type="SAM" id="Phobius"/>
    </source>
</evidence>
<evidence type="ECO:0000256" key="1">
    <source>
        <dbReference type="SAM" id="MobiDB-lite"/>
    </source>
</evidence>
<name>A0A835Y733_9CHLO</name>
<proteinExistence type="predicted"/>
<dbReference type="AlphaFoldDB" id="A0A835Y733"/>
<reference evidence="3" key="1">
    <citation type="journal article" date="2020" name="bioRxiv">
        <title>Comparative genomics of Chlamydomonas.</title>
        <authorList>
            <person name="Craig R.J."/>
            <person name="Hasan A.R."/>
            <person name="Ness R.W."/>
            <person name="Keightley P.D."/>
        </authorList>
    </citation>
    <scope>NUCLEOTIDE SEQUENCE</scope>
    <source>
        <strain evidence="3">CCAP 11/70</strain>
    </source>
</reference>
<dbReference type="Proteomes" id="UP000612055">
    <property type="component" value="Unassembled WGS sequence"/>
</dbReference>
<keyword evidence="4" id="KW-1185">Reference proteome</keyword>
<dbReference type="PANTHER" id="PTHR36771">
    <property type="entry name" value="POTASSIUM TRANSPORTER"/>
    <property type="match status" value="1"/>
</dbReference>
<keyword evidence="2" id="KW-0472">Membrane</keyword>
<keyword evidence="2" id="KW-0812">Transmembrane</keyword>
<keyword evidence="2" id="KW-1133">Transmembrane helix</keyword>
<feature type="transmembrane region" description="Helical" evidence="2">
    <location>
        <begin position="150"/>
        <end position="170"/>
    </location>
</feature>
<evidence type="ECO:0000313" key="4">
    <source>
        <dbReference type="Proteomes" id="UP000612055"/>
    </source>
</evidence>
<protein>
    <submittedName>
        <fullName evidence="3">Uncharacterized protein</fullName>
    </submittedName>
</protein>
<evidence type="ECO:0000313" key="3">
    <source>
        <dbReference type="EMBL" id="KAG2495366.1"/>
    </source>
</evidence>
<comment type="caution">
    <text evidence="3">The sequence shown here is derived from an EMBL/GenBank/DDBJ whole genome shotgun (WGS) entry which is preliminary data.</text>
</comment>
<accession>A0A835Y733</accession>
<dbReference type="PANTHER" id="PTHR36771:SF2">
    <property type="entry name" value="POTASSIUM TRANSPORTER"/>
    <property type="match status" value="1"/>
</dbReference>
<gene>
    <name evidence="3" type="ORF">HYH03_006634</name>
</gene>
<dbReference type="EMBL" id="JAEHOE010000025">
    <property type="protein sequence ID" value="KAG2495366.1"/>
    <property type="molecule type" value="Genomic_DNA"/>
</dbReference>
<feature type="region of interest" description="Disordered" evidence="1">
    <location>
        <begin position="1"/>
        <end position="66"/>
    </location>
</feature>
<feature type="compositionally biased region" description="Low complexity" evidence="1">
    <location>
        <begin position="43"/>
        <end position="54"/>
    </location>
</feature>
<organism evidence="3 4">
    <name type="scientific">Edaphochlamys debaryana</name>
    <dbReference type="NCBI Taxonomy" id="47281"/>
    <lineage>
        <taxon>Eukaryota</taxon>
        <taxon>Viridiplantae</taxon>
        <taxon>Chlorophyta</taxon>
        <taxon>core chlorophytes</taxon>
        <taxon>Chlorophyceae</taxon>
        <taxon>CS clade</taxon>
        <taxon>Chlamydomonadales</taxon>
        <taxon>Chlamydomonadales incertae sedis</taxon>
        <taxon>Edaphochlamys</taxon>
    </lineage>
</organism>
<dbReference type="OrthoDB" id="5845at2759"/>